<keyword evidence="1" id="KW-0812">Transmembrane</keyword>
<name>A0A0C5B9V6_9MICO</name>
<dbReference type="KEGG" id="rtc:APU90_00350"/>
<dbReference type="AlphaFoldDB" id="A0A0C5B9V6"/>
<evidence type="ECO:0000313" key="4">
    <source>
        <dbReference type="Proteomes" id="UP000052979"/>
    </source>
</evidence>
<keyword evidence="4" id="KW-1185">Reference proteome</keyword>
<sequence length="65" mass="6912">MSLATTVIAEASTHAQLPFPAIVFPLIAVAAFTALAIVTWSYRDVANRHAHKTAVGSHDQHGHGH</sequence>
<evidence type="ECO:0000313" key="5">
    <source>
        <dbReference type="Proteomes" id="UP000237966"/>
    </source>
</evidence>
<reference evidence="2 4" key="1">
    <citation type="submission" date="2015-04" db="EMBL/GenBank/DDBJ databases">
        <title>Draft genome sequence of Rathayibacter toxicus strain FH-142 (AKA 70134 or CS 32), a Western Australian isolate.</title>
        <authorList>
            <consortium name="Consortium for Microbial Forensics and Genomics (microFORGE)"/>
            <person name="Knight B.M."/>
            <person name="Roberts D.P."/>
            <person name="Lin D."/>
            <person name="Hari K."/>
            <person name="Fletcher J."/>
            <person name="Melcher U."/>
            <person name="Blagden T."/>
            <person name="Luster D.G."/>
            <person name="Sechler A.J."/>
            <person name="Schneider W.L."/>
            <person name="Winegar R.A."/>
        </authorList>
    </citation>
    <scope>NUCLEOTIDE SEQUENCE [LARGE SCALE GENOMIC DNA]</scope>
    <source>
        <strain evidence="2 4">FH142</strain>
    </source>
</reference>
<dbReference type="Proteomes" id="UP000052979">
    <property type="component" value="Unassembled WGS sequence"/>
</dbReference>
<accession>A0A0C5B9V6</accession>
<dbReference type="eggNOG" id="ENOG5031QPV">
    <property type="taxonomic scope" value="Bacteria"/>
</dbReference>
<comment type="caution">
    <text evidence="2">The sequence shown here is derived from an EMBL/GenBank/DDBJ whole genome shotgun (WGS) entry which is preliminary data.</text>
</comment>
<feature type="transmembrane region" description="Helical" evidence="1">
    <location>
        <begin position="22"/>
        <end position="42"/>
    </location>
</feature>
<dbReference type="EMBL" id="PSWU01000007">
    <property type="protein sequence ID" value="PPI15310.1"/>
    <property type="molecule type" value="Genomic_DNA"/>
</dbReference>
<keyword evidence="1" id="KW-1133">Transmembrane helix</keyword>
<dbReference type="STRING" id="145458.APU90_00350"/>
<evidence type="ECO:0000313" key="3">
    <source>
        <dbReference type="EMBL" id="PPI15310.1"/>
    </source>
</evidence>
<reference evidence="3 5" key="2">
    <citation type="submission" date="2018-02" db="EMBL/GenBank/DDBJ databases">
        <title>Bacteriophage NCPPB3778 and a type I-E CRISPR drive the evolution of the US Biological Select Agent, Rathayibacter toxicus.</title>
        <authorList>
            <person name="Davis E.W.II."/>
            <person name="Tabima J.F."/>
            <person name="Weisberg A.J."/>
            <person name="Lopes L.D."/>
            <person name="Wiseman M.S."/>
            <person name="Wiseman M.S."/>
            <person name="Pupko T."/>
            <person name="Belcher M.S."/>
            <person name="Sechler A.J."/>
            <person name="Tancos M.A."/>
            <person name="Schroeder B.K."/>
            <person name="Murray T.D."/>
            <person name="Luster D.G."/>
            <person name="Schneider W.L."/>
            <person name="Rogers E."/>
            <person name="Andreote F.D."/>
            <person name="Grunwald N.J."/>
            <person name="Putnam M.L."/>
            <person name="Chang J.H."/>
        </authorList>
    </citation>
    <scope>NUCLEOTIDE SEQUENCE [LARGE SCALE GENOMIC DNA]</scope>
    <source>
        <strain evidence="3 5">FH99</strain>
    </source>
</reference>
<dbReference type="GeneID" id="93667134"/>
<keyword evidence="1" id="KW-0472">Membrane</keyword>
<dbReference type="EMBL" id="LBFI01000053">
    <property type="protein sequence ID" value="KKM44543.1"/>
    <property type="molecule type" value="Genomic_DNA"/>
</dbReference>
<dbReference type="Proteomes" id="UP000237966">
    <property type="component" value="Unassembled WGS sequence"/>
</dbReference>
<proteinExistence type="predicted"/>
<dbReference type="KEGG" id="rtx:TI83_06130"/>
<evidence type="ECO:0000256" key="1">
    <source>
        <dbReference type="SAM" id="Phobius"/>
    </source>
</evidence>
<dbReference type="OrthoDB" id="5149460at2"/>
<gene>
    <name evidence="3" type="ORF">C5C51_05900</name>
    <name evidence="2" type="ORF">VT73_08310</name>
</gene>
<evidence type="ECO:0008006" key="6">
    <source>
        <dbReference type="Google" id="ProtNLM"/>
    </source>
</evidence>
<organism evidence="2 4">
    <name type="scientific">Rathayibacter toxicus</name>
    <dbReference type="NCBI Taxonomy" id="145458"/>
    <lineage>
        <taxon>Bacteria</taxon>
        <taxon>Bacillati</taxon>
        <taxon>Actinomycetota</taxon>
        <taxon>Actinomycetes</taxon>
        <taxon>Micrococcales</taxon>
        <taxon>Microbacteriaceae</taxon>
        <taxon>Rathayibacter</taxon>
    </lineage>
</organism>
<evidence type="ECO:0000313" key="2">
    <source>
        <dbReference type="EMBL" id="KKM44543.1"/>
    </source>
</evidence>
<protein>
    <recommendedName>
        <fullName evidence="6">4-hydroxybenzoate polyprenyltransferase</fullName>
    </recommendedName>
</protein>
<dbReference type="PATRIC" id="fig|145458.7.peg.1408"/>
<dbReference type="RefSeq" id="WP_027691311.1">
    <property type="nucleotide sequence ID" value="NZ_CP010848.1"/>
</dbReference>